<feature type="transmembrane region" description="Helical" evidence="5">
    <location>
        <begin position="141"/>
        <end position="157"/>
    </location>
</feature>
<sequence length="334" mass="35899">MLPDVMNHIGLSGNIAILGVSGLLLFIGAEWLIRGSVDLAGKFGIKPFVIGLTVVAYGTSMPEFVVSFFAHVVEDSDSISLGNVIGSNITNIGLILGLSALIFPIHIAFQSIRNQSLFLFGISMIVYLLALDGTISRAEGGVLFTLLCGYLFVMYRTPEIAEESFEEAPESQDILPLATSISLVGAGSVLLSTGAWSFVKSSVWIAEQLNIPKLYIGLSIVALGTSLPELATSLVGAIRRESEISVGNLIGSNIFNILFVLGGVSMIKPVSVIEPLLADAAITPSFPHMQFLIMIAFGLLLLPMSFHRNIIGRWSGFTLLCCYGLFYWQLFSAE</sequence>
<feature type="transmembrane region" description="Helical" evidence="5">
    <location>
        <begin position="214"/>
        <end position="237"/>
    </location>
</feature>
<protein>
    <submittedName>
        <fullName evidence="7">Na+/Ca+ antiporter, CaCA family</fullName>
    </submittedName>
</protein>
<organism evidence="7 8">
    <name type="scientific">Prosthecochloris aestuarii (strain DSM 271 / SK 413)</name>
    <dbReference type="NCBI Taxonomy" id="290512"/>
    <lineage>
        <taxon>Bacteria</taxon>
        <taxon>Pseudomonadati</taxon>
        <taxon>Chlorobiota</taxon>
        <taxon>Chlorobiia</taxon>
        <taxon>Chlorobiales</taxon>
        <taxon>Chlorobiaceae</taxon>
        <taxon>Prosthecochloris</taxon>
    </lineage>
</organism>
<evidence type="ECO:0000313" key="7">
    <source>
        <dbReference type="EMBL" id="ACF45248.1"/>
    </source>
</evidence>
<feature type="transmembrane region" description="Helical" evidence="5">
    <location>
        <begin position="89"/>
        <end position="109"/>
    </location>
</feature>
<feature type="domain" description="Sodium/calcium exchanger membrane region" evidence="6">
    <location>
        <begin position="181"/>
        <end position="328"/>
    </location>
</feature>
<dbReference type="Pfam" id="PF01699">
    <property type="entry name" value="Na_Ca_ex"/>
    <property type="match status" value="2"/>
</dbReference>
<dbReference type="PANTHER" id="PTHR10846:SF8">
    <property type="entry name" value="INNER MEMBRANE PROTEIN YRBG"/>
    <property type="match status" value="1"/>
</dbReference>
<dbReference type="KEGG" id="paa:Paes_0189"/>
<feature type="transmembrane region" description="Helical" evidence="5">
    <location>
        <begin position="45"/>
        <end position="69"/>
    </location>
</feature>
<dbReference type="InterPro" id="IPR004481">
    <property type="entry name" value="K/Na/Ca-exchanger"/>
</dbReference>
<feature type="transmembrane region" description="Helical" evidence="5">
    <location>
        <begin position="249"/>
        <end position="267"/>
    </location>
</feature>
<name>B4S3Q2_PROA2</name>
<dbReference type="GO" id="GO:0005886">
    <property type="term" value="C:plasma membrane"/>
    <property type="evidence" value="ECO:0007669"/>
    <property type="project" value="TreeGrafter"/>
</dbReference>
<reference evidence="7" key="1">
    <citation type="submission" date="2008-06" db="EMBL/GenBank/DDBJ databases">
        <title>Complete sequence of chromosome of Prosthecochloris aestuarii DSM 271.</title>
        <authorList>
            <consortium name="US DOE Joint Genome Institute"/>
            <person name="Lucas S."/>
            <person name="Copeland A."/>
            <person name="Lapidus A."/>
            <person name="Glavina del Rio T."/>
            <person name="Dalin E."/>
            <person name="Tice H."/>
            <person name="Bruce D."/>
            <person name="Goodwin L."/>
            <person name="Pitluck S."/>
            <person name="Schmutz J."/>
            <person name="Larimer F."/>
            <person name="Land M."/>
            <person name="Hauser L."/>
            <person name="Kyrpides N."/>
            <person name="Anderson I."/>
            <person name="Liu Z."/>
            <person name="Li T."/>
            <person name="Zhao F."/>
            <person name="Overmann J."/>
            <person name="Bryant D.A."/>
            <person name="Richardson P."/>
        </authorList>
    </citation>
    <scope>NUCLEOTIDE SEQUENCE [LARGE SCALE GENOMIC DNA]</scope>
    <source>
        <strain evidence="7">DSM 271</strain>
    </source>
</reference>
<dbReference type="HOGENOM" id="CLU_007948_0_3_10"/>
<dbReference type="GO" id="GO:0008273">
    <property type="term" value="F:calcium, potassium:sodium antiporter activity"/>
    <property type="evidence" value="ECO:0007669"/>
    <property type="project" value="TreeGrafter"/>
</dbReference>
<dbReference type="Gene3D" id="1.20.1420.30">
    <property type="entry name" value="NCX, central ion-binding region"/>
    <property type="match status" value="1"/>
</dbReference>
<evidence type="ECO:0000256" key="4">
    <source>
        <dbReference type="ARBA" id="ARBA00023136"/>
    </source>
</evidence>
<dbReference type="EMBL" id="CP001108">
    <property type="protein sequence ID" value="ACF45248.1"/>
    <property type="molecule type" value="Genomic_DNA"/>
</dbReference>
<keyword evidence="3 5" id="KW-1133">Transmembrane helix</keyword>
<keyword evidence="2 5" id="KW-0812">Transmembrane</keyword>
<dbReference type="InterPro" id="IPR044880">
    <property type="entry name" value="NCX_ion-bd_dom_sf"/>
</dbReference>
<evidence type="ECO:0000256" key="1">
    <source>
        <dbReference type="ARBA" id="ARBA00004141"/>
    </source>
</evidence>
<feature type="transmembrane region" description="Helical" evidence="5">
    <location>
        <begin position="311"/>
        <end position="331"/>
    </location>
</feature>
<evidence type="ECO:0000256" key="5">
    <source>
        <dbReference type="SAM" id="Phobius"/>
    </source>
</evidence>
<evidence type="ECO:0000313" key="8">
    <source>
        <dbReference type="Proteomes" id="UP000002725"/>
    </source>
</evidence>
<feature type="transmembrane region" description="Helical" evidence="5">
    <location>
        <begin position="116"/>
        <end position="135"/>
    </location>
</feature>
<evidence type="ECO:0000259" key="6">
    <source>
        <dbReference type="Pfam" id="PF01699"/>
    </source>
</evidence>
<dbReference type="InterPro" id="IPR004837">
    <property type="entry name" value="NaCa_Exmemb"/>
</dbReference>
<feature type="transmembrane region" description="Helical" evidence="5">
    <location>
        <begin position="287"/>
        <end position="304"/>
    </location>
</feature>
<gene>
    <name evidence="7" type="ordered locus">Paes_0189</name>
</gene>
<dbReference type="Proteomes" id="UP000002725">
    <property type="component" value="Chromosome"/>
</dbReference>
<feature type="domain" description="Sodium/calcium exchanger membrane region" evidence="6">
    <location>
        <begin position="15"/>
        <end position="155"/>
    </location>
</feature>
<dbReference type="eggNOG" id="COG0530">
    <property type="taxonomic scope" value="Bacteria"/>
</dbReference>
<dbReference type="AlphaFoldDB" id="B4S3Q2"/>
<accession>B4S3Q2</accession>
<proteinExistence type="predicted"/>
<dbReference type="GO" id="GO:0005262">
    <property type="term" value="F:calcium channel activity"/>
    <property type="evidence" value="ECO:0007669"/>
    <property type="project" value="TreeGrafter"/>
</dbReference>
<keyword evidence="8" id="KW-1185">Reference proteome</keyword>
<feature type="transmembrane region" description="Helical" evidence="5">
    <location>
        <begin position="177"/>
        <end position="199"/>
    </location>
</feature>
<evidence type="ECO:0000256" key="2">
    <source>
        <dbReference type="ARBA" id="ARBA00022692"/>
    </source>
</evidence>
<comment type="subcellular location">
    <subcellularLocation>
        <location evidence="1">Membrane</location>
        <topology evidence="1">Multi-pass membrane protein</topology>
    </subcellularLocation>
</comment>
<dbReference type="STRING" id="290512.Paes_0189"/>
<keyword evidence="4 5" id="KW-0472">Membrane</keyword>
<dbReference type="NCBIfam" id="TIGR00367">
    <property type="entry name" value="calcium/sodium antiporter"/>
    <property type="match status" value="1"/>
</dbReference>
<dbReference type="GO" id="GO:0006874">
    <property type="term" value="P:intracellular calcium ion homeostasis"/>
    <property type="evidence" value="ECO:0007669"/>
    <property type="project" value="TreeGrafter"/>
</dbReference>
<feature type="transmembrane region" description="Helical" evidence="5">
    <location>
        <begin position="12"/>
        <end position="33"/>
    </location>
</feature>
<evidence type="ECO:0000256" key="3">
    <source>
        <dbReference type="ARBA" id="ARBA00022989"/>
    </source>
</evidence>
<dbReference type="PANTHER" id="PTHR10846">
    <property type="entry name" value="SODIUM/POTASSIUM/CALCIUM EXCHANGER"/>
    <property type="match status" value="1"/>
</dbReference>